<feature type="domain" description="Succinylglutamate desuccinylase/Aspartoacylase catalytic" evidence="5">
    <location>
        <begin position="29"/>
        <end position="216"/>
    </location>
</feature>
<dbReference type="InterPro" id="IPR055438">
    <property type="entry name" value="AstE_AspA_cat"/>
</dbReference>
<dbReference type="Proteomes" id="UP001422759">
    <property type="component" value="Unassembled WGS sequence"/>
</dbReference>
<dbReference type="InterPro" id="IPR053138">
    <property type="entry name" value="N-alpha-Ac-DABA_deacetylase"/>
</dbReference>
<reference evidence="7" key="1">
    <citation type="journal article" date="2019" name="Int. J. Syst. Evol. Microbiol.">
        <title>The Global Catalogue of Microorganisms (GCM) 10K type strain sequencing project: providing services to taxonomists for standard genome sequencing and annotation.</title>
        <authorList>
            <consortium name="The Broad Institute Genomics Platform"/>
            <consortium name="The Broad Institute Genome Sequencing Center for Infectious Disease"/>
            <person name="Wu L."/>
            <person name="Ma J."/>
        </authorList>
    </citation>
    <scope>NUCLEOTIDE SEQUENCE [LARGE SCALE GENOMIC DNA]</scope>
    <source>
        <strain evidence="7">JCM 14560</strain>
    </source>
</reference>
<keyword evidence="3" id="KW-0378">Hydrolase</keyword>
<dbReference type="EMBL" id="BAAANT010000009">
    <property type="protein sequence ID" value="GAA2139252.1"/>
    <property type="molecule type" value="Genomic_DNA"/>
</dbReference>
<keyword evidence="4" id="KW-0862">Zinc</keyword>
<evidence type="ECO:0000259" key="5">
    <source>
        <dbReference type="Pfam" id="PF24827"/>
    </source>
</evidence>
<protein>
    <submittedName>
        <fullName evidence="6">Succinylglutamate desuccinylase/aspartoacylase family protein</fullName>
    </submittedName>
</protein>
<dbReference type="SUPFAM" id="SSF53187">
    <property type="entry name" value="Zn-dependent exopeptidases"/>
    <property type="match status" value="1"/>
</dbReference>
<dbReference type="RefSeq" id="WP_344463286.1">
    <property type="nucleotide sequence ID" value="NZ_BAAANT010000009.1"/>
</dbReference>
<evidence type="ECO:0000313" key="6">
    <source>
        <dbReference type="EMBL" id="GAA2139252.1"/>
    </source>
</evidence>
<accession>A0ABP5L123</accession>
<evidence type="ECO:0000256" key="3">
    <source>
        <dbReference type="ARBA" id="ARBA00022801"/>
    </source>
</evidence>
<dbReference type="PANTHER" id="PTHR37326:SF1">
    <property type="entry name" value="BLL3975 PROTEIN"/>
    <property type="match status" value="1"/>
</dbReference>
<organism evidence="6 7">
    <name type="scientific">Kitasatospora kazusensis</name>
    <dbReference type="NCBI Taxonomy" id="407974"/>
    <lineage>
        <taxon>Bacteria</taxon>
        <taxon>Bacillati</taxon>
        <taxon>Actinomycetota</taxon>
        <taxon>Actinomycetes</taxon>
        <taxon>Kitasatosporales</taxon>
        <taxon>Streptomycetaceae</taxon>
        <taxon>Kitasatospora</taxon>
    </lineage>
</organism>
<dbReference type="PIRSF" id="PIRSF039012">
    <property type="entry name" value="ASP"/>
    <property type="match status" value="1"/>
</dbReference>
<dbReference type="PANTHER" id="PTHR37326">
    <property type="entry name" value="BLL3975 PROTEIN"/>
    <property type="match status" value="1"/>
</dbReference>
<evidence type="ECO:0000256" key="4">
    <source>
        <dbReference type="ARBA" id="ARBA00022833"/>
    </source>
</evidence>
<name>A0ABP5L123_9ACTN</name>
<evidence type="ECO:0000256" key="2">
    <source>
        <dbReference type="ARBA" id="ARBA00022723"/>
    </source>
</evidence>
<keyword evidence="2" id="KW-0479">Metal-binding</keyword>
<comment type="cofactor">
    <cofactor evidence="1">
        <name>Zn(2+)</name>
        <dbReference type="ChEBI" id="CHEBI:29105"/>
    </cofactor>
</comment>
<comment type="caution">
    <text evidence="6">The sequence shown here is derived from an EMBL/GenBank/DDBJ whole genome shotgun (WGS) entry which is preliminary data.</text>
</comment>
<dbReference type="Pfam" id="PF24827">
    <property type="entry name" value="AstE_AspA_cat"/>
    <property type="match status" value="1"/>
</dbReference>
<keyword evidence="7" id="KW-1185">Reference proteome</keyword>
<dbReference type="Gene3D" id="3.40.630.10">
    <property type="entry name" value="Zn peptidases"/>
    <property type="match status" value="1"/>
</dbReference>
<dbReference type="InterPro" id="IPR043795">
    <property type="entry name" value="N-alpha-Ac-DABA-like"/>
</dbReference>
<sequence length="311" mass="32380">MLDKRLIRFDGGGGATADIPVAEARGARPGPVLTLLAGVHGCEYAPMAALRTFMRGLDPDRLRGTVRAVLMANPAAFRERTPFVTPVDGKNLNRCFPGDAGGSYSDRLADFLFRRFVLGSDALIDLHAGDQAEALEPYTLYDESAVADRAAQLATGYGLPLVIRQPAAGAAVAGSTSAAAAQAGIPAIIAEAGGCGLVTPEAVELHLTGLRRTADHLGITDTGTAWPDPPGLRHLTRFDWLRTGVEGWWQPEIAPGAEVSRGALLGRVTDPFGEELEAVHADESGVVAFLTTSPAVTEGGLLLAIAGAPCP</sequence>
<gene>
    <name evidence="6" type="ORF">GCM10009760_21260</name>
</gene>
<proteinExistence type="predicted"/>
<evidence type="ECO:0000256" key="1">
    <source>
        <dbReference type="ARBA" id="ARBA00001947"/>
    </source>
</evidence>
<evidence type="ECO:0000313" key="7">
    <source>
        <dbReference type="Proteomes" id="UP001422759"/>
    </source>
</evidence>